<sequence>MPRVQDDEVYEVLKEEITHFRVSPGARLTETELSARFNTSRTPIRSALQRLVQEGLVVAMNGARVARPFDLREFEDMYRVRISIERLSVEQACERGWEGALAKLRETWDEPLRTENPGAEEALAAELRVHMGIARLSQNELLITTLERINDRISVLRKLDFLDADRVERTRHDHQQILELIAAREPTRAADLMQKHIEGAQANISRLVSGALSQASLERDGAA</sequence>
<keyword evidence="6" id="KW-1185">Reference proteome</keyword>
<dbReference type="InterPro" id="IPR008920">
    <property type="entry name" value="TF_FadR/GntR_C"/>
</dbReference>
<dbReference type="OrthoDB" id="5182935at2"/>
<evidence type="ECO:0000313" key="6">
    <source>
        <dbReference type="Proteomes" id="UP000008229"/>
    </source>
</evidence>
<evidence type="ECO:0000259" key="4">
    <source>
        <dbReference type="PROSITE" id="PS50949"/>
    </source>
</evidence>
<dbReference type="InterPro" id="IPR000524">
    <property type="entry name" value="Tscrpt_reg_HTH_GntR"/>
</dbReference>
<evidence type="ECO:0000256" key="2">
    <source>
        <dbReference type="ARBA" id="ARBA00023125"/>
    </source>
</evidence>
<dbReference type="PANTHER" id="PTHR43537:SF45">
    <property type="entry name" value="GNTR FAMILY REGULATORY PROTEIN"/>
    <property type="match status" value="1"/>
</dbReference>
<accession>D3F1T2</accession>
<dbReference type="Pfam" id="PF07729">
    <property type="entry name" value="FCD"/>
    <property type="match status" value="1"/>
</dbReference>
<dbReference type="HOGENOM" id="CLU_017584_5_2_11"/>
<dbReference type="RefSeq" id="WP_012937164.1">
    <property type="nucleotide sequence ID" value="NC_013739.1"/>
</dbReference>
<dbReference type="GO" id="GO:0003700">
    <property type="term" value="F:DNA-binding transcription factor activity"/>
    <property type="evidence" value="ECO:0007669"/>
    <property type="project" value="InterPro"/>
</dbReference>
<dbReference type="Proteomes" id="UP000008229">
    <property type="component" value="Chromosome"/>
</dbReference>
<dbReference type="SUPFAM" id="SSF46785">
    <property type="entry name" value="Winged helix' DNA-binding domain"/>
    <property type="match status" value="1"/>
</dbReference>
<dbReference type="SUPFAM" id="SSF48008">
    <property type="entry name" value="GntR ligand-binding domain-like"/>
    <property type="match status" value="1"/>
</dbReference>
<dbReference type="InterPro" id="IPR036390">
    <property type="entry name" value="WH_DNA-bd_sf"/>
</dbReference>
<dbReference type="SMART" id="SM00345">
    <property type="entry name" value="HTH_GNTR"/>
    <property type="match status" value="1"/>
</dbReference>
<dbReference type="InterPro" id="IPR036388">
    <property type="entry name" value="WH-like_DNA-bd_sf"/>
</dbReference>
<dbReference type="EMBL" id="CP001854">
    <property type="protein sequence ID" value="ADB54113.1"/>
    <property type="molecule type" value="Genomic_DNA"/>
</dbReference>
<name>D3F1T2_CONWI</name>
<keyword evidence="2" id="KW-0238">DNA-binding</keyword>
<organism evidence="5 6">
    <name type="scientific">Conexibacter woesei (strain DSM 14684 / CCUG 47730 / CIP 108061 / JCM 11494 / NBRC 100937 / ID131577)</name>
    <dbReference type="NCBI Taxonomy" id="469383"/>
    <lineage>
        <taxon>Bacteria</taxon>
        <taxon>Bacillati</taxon>
        <taxon>Actinomycetota</taxon>
        <taxon>Thermoleophilia</taxon>
        <taxon>Solirubrobacterales</taxon>
        <taxon>Conexibacteraceae</taxon>
        <taxon>Conexibacter</taxon>
    </lineage>
</organism>
<dbReference type="AlphaFoldDB" id="D3F1T2"/>
<dbReference type="PANTHER" id="PTHR43537">
    <property type="entry name" value="TRANSCRIPTIONAL REGULATOR, GNTR FAMILY"/>
    <property type="match status" value="1"/>
</dbReference>
<keyword evidence="1" id="KW-0805">Transcription regulation</keyword>
<dbReference type="InterPro" id="IPR011711">
    <property type="entry name" value="GntR_C"/>
</dbReference>
<dbReference type="eggNOG" id="COG1802">
    <property type="taxonomic scope" value="Bacteria"/>
</dbReference>
<keyword evidence="3" id="KW-0804">Transcription</keyword>
<dbReference type="GO" id="GO:0003677">
    <property type="term" value="F:DNA binding"/>
    <property type="evidence" value="ECO:0007669"/>
    <property type="project" value="UniProtKB-KW"/>
</dbReference>
<evidence type="ECO:0000256" key="1">
    <source>
        <dbReference type="ARBA" id="ARBA00023015"/>
    </source>
</evidence>
<dbReference type="Gene3D" id="1.10.10.10">
    <property type="entry name" value="Winged helix-like DNA-binding domain superfamily/Winged helix DNA-binding domain"/>
    <property type="match status" value="1"/>
</dbReference>
<feature type="domain" description="HTH gntR-type" evidence="4">
    <location>
        <begin position="3"/>
        <end position="68"/>
    </location>
</feature>
<reference evidence="6" key="2">
    <citation type="submission" date="2010-01" db="EMBL/GenBank/DDBJ databases">
        <title>The complete genome of Conexibacter woesei DSM 14684.</title>
        <authorList>
            <consortium name="US DOE Joint Genome Institute (JGI-PGF)"/>
            <person name="Lucas S."/>
            <person name="Copeland A."/>
            <person name="Lapidus A."/>
            <person name="Glavina del Rio T."/>
            <person name="Dalin E."/>
            <person name="Tice H."/>
            <person name="Bruce D."/>
            <person name="Goodwin L."/>
            <person name="Pitluck S."/>
            <person name="Kyrpides N."/>
            <person name="Mavromatis K."/>
            <person name="Ivanova N."/>
            <person name="Mikhailova N."/>
            <person name="Chertkov O."/>
            <person name="Brettin T."/>
            <person name="Detter J.C."/>
            <person name="Han C."/>
            <person name="Larimer F."/>
            <person name="Land M."/>
            <person name="Hauser L."/>
            <person name="Markowitz V."/>
            <person name="Cheng J.-F."/>
            <person name="Hugenholtz P."/>
            <person name="Woyke T."/>
            <person name="Wu D."/>
            <person name="Pukall R."/>
            <person name="Steenblock K."/>
            <person name="Schneider S."/>
            <person name="Klenk H.-P."/>
            <person name="Eisen J.A."/>
        </authorList>
    </citation>
    <scope>NUCLEOTIDE SEQUENCE [LARGE SCALE GENOMIC DNA]</scope>
    <source>
        <strain evidence="6">DSM 14684 / CIP 108061 / JCM 11494 / NBRC 100937 / ID131577</strain>
    </source>
</reference>
<evidence type="ECO:0000256" key="3">
    <source>
        <dbReference type="ARBA" id="ARBA00023163"/>
    </source>
</evidence>
<dbReference type="PRINTS" id="PR00035">
    <property type="entry name" value="HTHGNTR"/>
</dbReference>
<reference evidence="5 6" key="1">
    <citation type="journal article" date="2010" name="Stand. Genomic Sci.">
        <title>Complete genome sequence of Conexibacter woesei type strain (ID131577).</title>
        <authorList>
            <person name="Pukall R."/>
            <person name="Lapidus A."/>
            <person name="Glavina Del Rio T."/>
            <person name="Copeland A."/>
            <person name="Tice H."/>
            <person name="Cheng J.-F."/>
            <person name="Lucas S."/>
            <person name="Chen F."/>
            <person name="Nolan M."/>
            <person name="Bruce D."/>
            <person name="Goodwin L."/>
            <person name="Pitluck S."/>
            <person name="Mavromatis K."/>
            <person name="Ivanova N."/>
            <person name="Ovchinnikova G."/>
            <person name="Pati A."/>
            <person name="Chen A."/>
            <person name="Palaniappan K."/>
            <person name="Land M."/>
            <person name="Hauser L."/>
            <person name="Chang Y.-J."/>
            <person name="Jeffries C.D."/>
            <person name="Chain P."/>
            <person name="Meincke L."/>
            <person name="Sims D."/>
            <person name="Brettin T."/>
            <person name="Detter J.C."/>
            <person name="Rohde M."/>
            <person name="Goeker M."/>
            <person name="Bristow J."/>
            <person name="Eisen J.A."/>
            <person name="Markowitz V."/>
            <person name="Kyrpides N.C."/>
            <person name="Klenk H.-P."/>
            <person name="Hugenholtz P."/>
        </authorList>
    </citation>
    <scope>NUCLEOTIDE SEQUENCE [LARGE SCALE GENOMIC DNA]</scope>
    <source>
        <strain evidence="6">DSM 14684 / CIP 108061 / JCM 11494 / NBRC 100937 / ID131577</strain>
    </source>
</reference>
<evidence type="ECO:0000313" key="5">
    <source>
        <dbReference type="EMBL" id="ADB54113.1"/>
    </source>
</evidence>
<dbReference type="PROSITE" id="PS50949">
    <property type="entry name" value="HTH_GNTR"/>
    <property type="match status" value="1"/>
</dbReference>
<protein>
    <submittedName>
        <fullName evidence="5">Transcriptional regulator, GntR family</fullName>
    </submittedName>
</protein>
<dbReference type="KEGG" id="cwo:Cwoe_5712"/>
<gene>
    <name evidence="5" type="ordered locus">Cwoe_5712</name>
</gene>
<dbReference type="Pfam" id="PF00392">
    <property type="entry name" value="GntR"/>
    <property type="match status" value="1"/>
</dbReference>
<dbReference type="Gene3D" id="1.20.120.530">
    <property type="entry name" value="GntR ligand-binding domain-like"/>
    <property type="match status" value="1"/>
</dbReference>
<dbReference type="STRING" id="469383.Cwoe_5712"/>
<proteinExistence type="predicted"/>
<dbReference type="SMART" id="SM00895">
    <property type="entry name" value="FCD"/>
    <property type="match status" value="1"/>
</dbReference>